<dbReference type="SMART" id="SM00382">
    <property type="entry name" value="AAA"/>
    <property type="match status" value="1"/>
</dbReference>
<proteinExistence type="predicted"/>
<dbReference type="PANTHER" id="PTHR35894:SF1">
    <property type="entry name" value="PHOSPHORIBULOKINASE _ URIDINE KINASE FAMILY"/>
    <property type="match status" value="1"/>
</dbReference>
<dbReference type="InterPro" id="IPR003593">
    <property type="entry name" value="AAA+_ATPase"/>
</dbReference>
<accession>A0A5E4PJ04</accession>
<evidence type="ECO:0000313" key="2">
    <source>
        <dbReference type="EMBL" id="VVC76438.1"/>
    </source>
</evidence>
<dbReference type="Proteomes" id="UP000324194">
    <property type="component" value="Chromosome 1"/>
</dbReference>
<reference evidence="2 3" key="1">
    <citation type="submission" date="2019-08" db="EMBL/GenBank/DDBJ databases">
        <authorList>
            <person name="Guy L."/>
        </authorList>
    </citation>
    <scope>NUCLEOTIDE SEQUENCE [LARGE SCALE GENOMIC DNA]</scope>
    <source>
        <strain evidence="2 3">SGT-108</strain>
    </source>
</reference>
<organism evidence="2 3">
    <name type="scientific">Aquicella siphonis</name>
    <dbReference type="NCBI Taxonomy" id="254247"/>
    <lineage>
        <taxon>Bacteria</taxon>
        <taxon>Pseudomonadati</taxon>
        <taxon>Pseudomonadota</taxon>
        <taxon>Gammaproteobacteria</taxon>
        <taxon>Legionellales</taxon>
        <taxon>Coxiellaceae</taxon>
        <taxon>Aquicella</taxon>
    </lineage>
</organism>
<feature type="domain" description="AAA+ ATPase" evidence="1">
    <location>
        <begin position="42"/>
        <end position="192"/>
    </location>
</feature>
<dbReference type="KEGG" id="asip:AQUSIP_17510"/>
<dbReference type="InterPro" id="IPR027417">
    <property type="entry name" value="P-loop_NTPase"/>
</dbReference>
<dbReference type="Pfam" id="PF13401">
    <property type="entry name" value="AAA_22"/>
    <property type="match status" value="1"/>
</dbReference>
<gene>
    <name evidence="2" type="ORF">AQUSIP_17510</name>
</gene>
<dbReference type="EMBL" id="LR699119">
    <property type="protein sequence ID" value="VVC76438.1"/>
    <property type="molecule type" value="Genomic_DNA"/>
</dbReference>
<evidence type="ECO:0000259" key="1">
    <source>
        <dbReference type="SMART" id="SM00382"/>
    </source>
</evidence>
<dbReference type="AlphaFoldDB" id="A0A5E4PJ04"/>
<name>A0A5E4PJ04_9COXI</name>
<dbReference type="Gene3D" id="3.40.50.300">
    <property type="entry name" value="P-loop containing nucleotide triphosphate hydrolases"/>
    <property type="match status" value="1"/>
</dbReference>
<protein>
    <recommendedName>
        <fullName evidence="1">AAA+ ATPase domain-containing protein</fullName>
    </recommendedName>
</protein>
<dbReference type="RefSeq" id="WP_148339730.1">
    <property type="nucleotide sequence ID" value="NZ_LR699119.1"/>
</dbReference>
<keyword evidence="3" id="KW-1185">Reference proteome</keyword>
<dbReference type="GO" id="GO:0016887">
    <property type="term" value="F:ATP hydrolysis activity"/>
    <property type="evidence" value="ECO:0007669"/>
    <property type="project" value="InterPro"/>
</dbReference>
<dbReference type="OrthoDB" id="9780149at2"/>
<sequence length="275" mass="31673">MYNDYYQLKENPFNATADPDFFFSSKTHSEAVANLIYGIEQRKGILVVTGEIGTGKTTLCRKIFKLSTKRIKFALILNPKCSELQLLQMIVHDLGIETKSKNKYSLVQALNEFLIAESSQGNNIVVVIDEAQHLSVKQLEQVRLLSNLETEKEKLLQIILVGQPELYDKLQLPALRQLRQRVAVHFHVQPLEKEDVRHYIHHRITKAVMDPHESRKVEFTENAIDRIYHYTKGSPRTINILCDRALLAGFVADTYSIDDEIIQNCAKEILYCEHH</sequence>
<dbReference type="InterPro" id="IPR049945">
    <property type="entry name" value="AAA_22"/>
</dbReference>
<dbReference type="PANTHER" id="PTHR35894">
    <property type="entry name" value="GENERAL SECRETION PATHWAY PROTEIN A-RELATED"/>
    <property type="match status" value="1"/>
</dbReference>
<dbReference type="CDD" id="cd00009">
    <property type="entry name" value="AAA"/>
    <property type="match status" value="1"/>
</dbReference>
<dbReference type="InterPro" id="IPR052026">
    <property type="entry name" value="ExeA_AAA_ATPase_DNA-bind"/>
</dbReference>
<dbReference type="SUPFAM" id="SSF52540">
    <property type="entry name" value="P-loop containing nucleoside triphosphate hydrolases"/>
    <property type="match status" value="1"/>
</dbReference>
<evidence type="ECO:0000313" key="3">
    <source>
        <dbReference type="Proteomes" id="UP000324194"/>
    </source>
</evidence>